<gene>
    <name evidence="2" type="ORF">PGTUg99_020324</name>
</gene>
<evidence type="ECO:0000256" key="1">
    <source>
        <dbReference type="SAM" id="SignalP"/>
    </source>
</evidence>
<dbReference type="EMBL" id="VDEP01000443">
    <property type="protein sequence ID" value="KAA1080000.1"/>
    <property type="molecule type" value="Genomic_DNA"/>
</dbReference>
<comment type="caution">
    <text evidence="2">The sequence shown here is derived from an EMBL/GenBank/DDBJ whole genome shotgun (WGS) entry which is preliminary data.</text>
</comment>
<protein>
    <submittedName>
        <fullName evidence="2">Uncharacterized protein</fullName>
    </submittedName>
</protein>
<evidence type="ECO:0000313" key="2">
    <source>
        <dbReference type="EMBL" id="KAA1080000.1"/>
    </source>
</evidence>
<name>A0A5B0MVY7_PUCGR</name>
<dbReference type="Proteomes" id="UP000325313">
    <property type="component" value="Unassembled WGS sequence"/>
</dbReference>
<reference evidence="2 3" key="1">
    <citation type="submission" date="2019-05" db="EMBL/GenBank/DDBJ databases">
        <title>Emergence of the Ug99 lineage of the wheat stem rust pathogen through somatic hybridization.</title>
        <authorList>
            <person name="Li F."/>
            <person name="Upadhyaya N.M."/>
            <person name="Sperschneider J."/>
            <person name="Matny O."/>
            <person name="Nguyen-Phuc H."/>
            <person name="Mago R."/>
            <person name="Raley C."/>
            <person name="Miller M.E."/>
            <person name="Silverstein K.A.T."/>
            <person name="Henningsen E."/>
            <person name="Hirsch C.D."/>
            <person name="Visser B."/>
            <person name="Pretorius Z.A."/>
            <person name="Steffenson B.J."/>
            <person name="Schwessinger B."/>
            <person name="Dodds P.N."/>
            <person name="Figueroa M."/>
        </authorList>
    </citation>
    <scope>NUCLEOTIDE SEQUENCE [LARGE SCALE GENOMIC DNA]</scope>
    <source>
        <strain evidence="2 3">Ug99</strain>
    </source>
</reference>
<organism evidence="2 3">
    <name type="scientific">Puccinia graminis f. sp. tritici</name>
    <dbReference type="NCBI Taxonomy" id="56615"/>
    <lineage>
        <taxon>Eukaryota</taxon>
        <taxon>Fungi</taxon>
        <taxon>Dikarya</taxon>
        <taxon>Basidiomycota</taxon>
        <taxon>Pucciniomycotina</taxon>
        <taxon>Pucciniomycetes</taxon>
        <taxon>Pucciniales</taxon>
        <taxon>Pucciniaceae</taxon>
        <taxon>Puccinia</taxon>
    </lineage>
</organism>
<proteinExistence type="predicted"/>
<accession>A0A5B0MVY7</accession>
<feature type="chain" id="PRO_5022777591" evidence="1">
    <location>
        <begin position="26"/>
        <end position="467"/>
    </location>
</feature>
<keyword evidence="1" id="KW-0732">Signal</keyword>
<dbReference type="AlphaFoldDB" id="A0A5B0MVY7"/>
<sequence>MGFEMSFPQVLALLVTLLTLQEVHCTSIYSLIGLKDSSTQPLIKKETVKHFPTIFQLHSWLGIPDSSTYETQIKKELHTSIPPHDSWIAQTEFSTEPLLEKGGRWLSVFQILGKSNYSPTLEEQHLVKKKLSNIPQVQSKGKQLDKKVVGEIPTAEERKNLMQEDFKSLRESCLRLQSSSKSSYNGYLNPDEYSKLSNDQYRHEPIYKYLNELNQIHTLMEQRLLSLNGKRTLDLLLIGEYPKPDEEMGIICRQIIENLTSLLCKIEPRLSFKIDLHSLNVQRLICETIYYFHKHALISPERLGPLLTTRESSQAFSKHIIWSFNHHQINSKNWIPLNGTNLIKSWFQFSCGNMFEDFKSIEKKSFLYHFNKILLEYYQYYPEEEKNLCLKDKLGRLQRRLFNKAPQKYHSSESKGLEYYVIDDDPQTIDELGATFKHISLFIPSHSELMHLFQVGLTAPPFQEVRA</sequence>
<feature type="signal peptide" evidence="1">
    <location>
        <begin position="1"/>
        <end position="25"/>
    </location>
</feature>
<evidence type="ECO:0000313" key="3">
    <source>
        <dbReference type="Proteomes" id="UP000325313"/>
    </source>
</evidence>